<evidence type="ECO:0000256" key="8">
    <source>
        <dbReference type="SAM" id="MobiDB-lite"/>
    </source>
</evidence>
<dbReference type="CDD" id="cd17320">
    <property type="entry name" value="MFS_MdfA_MDR_like"/>
    <property type="match status" value="1"/>
</dbReference>
<comment type="subcellular location">
    <subcellularLocation>
        <location evidence="1">Cell membrane</location>
        <topology evidence="1">Multi-pass membrane protein</topology>
    </subcellularLocation>
</comment>
<feature type="transmembrane region" description="Helical" evidence="9">
    <location>
        <begin position="372"/>
        <end position="392"/>
    </location>
</feature>
<feature type="transmembrane region" description="Helical" evidence="9">
    <location>
        <begin position="101"/>
        <end position="120"/>
    </location>
</feature>
<dbReference type="PROSITE" id="PS50850">
    <property type="entry name" value="MFS"/>
    <property type="match status" value="1"/>
</dbReference>
<feature type="transmembrane region" description="Helical" evidence="9">
    <location>
        <begin position="190"/>
        <end position="209"/>
    </location>
</feature>
<feature type="transmembrane region" description="Helical" evidence="9">
    <location>
        <begin position="159"/>
        <end position="178"/>
    </location>
</feature>
<name>A0ABV2WD03_9ACTN</name>
<dbReference type="InterPro" id="IPR050189">
    <property type="entry name" value="MFS_Efflux_Transporters"/>
</dbReference>
<dbReference type="InterPro" id="IPR020846">
    <property type="entry name" value="MFS_dom"/>
</dbReference>
<evidence type="ECO:0000256" key="7">
    <source>
        <dbReference type="ARBA" id="ARBA00023136"/>
    </source>
</evidence>
<dbReference type="InterPro" id="IPR005829">
    <property type="entry name" value="Sugar_transporter_CS"/>
</dbReference>
<reference evidence="11 12" key="1">
    <citation type="submission" date="2024-06" db="EMBL/GenBank/DDBJ databases">
        <title>The Natural Products Discovery Center: Release of the First 8490 Sequenced Strains for Exploring Actinobacteria Biosynthetic Diversity.</title>
        <authorList>
            <person name="Kalkreuter E."/>
            <person name="Kautsar S.A."/>
            <person name="Yang D."/>
            <person name="Bader C.D."/>
            <person name="Teijaro C.N."/>
            <person name="Fluegel L."/>
            <person name="Davis C.M."/>
            <person name="Simpson J.R."/>
            <person name="Lauterbach L."/>
            <person name="Steele A.D."/>
            <person name="Gui C."/>
            <person name="Meng S."/>
            <person name="Li G."/>
            <person name="Viehrig K."/>
            <person name="Ye F."/>
            <person name="Su P."/>
            <person name="Kiefer A.F."/>
            <person name="Nichols A."/>
            <person name="Cepeda A.J."/>
            <person name="Yan W."/>
            <person name="Fan B."/>
            <person name="Jiang Y."/>
            <person name="Adhikari A."/>
            <person name="Zheng C.-J."/>
            <person name="Schuster L."/>
            <person name="Cowan T.M."/>
            <person name="Smanski M.J."/>
            <person name="Chevrette M.G."/>
            <person name="De Carvalho L.P.S."/>
            <person name="Shen B."/>
        </authorList>
    </citation>
    <scope>NUCLEOTIDE SEQUENCE [LARGE SCALE GENOMIC DNA]</scope>
    <source>
        <strain evidence="11 12">NPDC006337</strain>
    </source>
</reference>
<dbReference type="SUPFAM" id="SSF103473">
    <property type="entry name" value="MFS general substrate transporter"/>
    <property type="match status" value="1"/>
</dbReference>
<evidence type="ECO:0000256" key="9">
    <source>
        <dbReference type="SAM" id="Phobius"/>
    </source>
</evidence>
<feature type="transmembrane region" description="Helical" evidence="9">
    <location>
        <begin position="31"/>
        <end position="49"/>
    </location>
</feature>
<protein>
    <submittedName>
        <fullName evidence="11">Multidrug effflux MFS transporter</fullName>
    </submittedName>
</protein>
<gene>
    <name evidence="11" type="ORF">ABZ508_27995</name>
</gene>
<dbReference type="InterPro" id="IPR036259">
    <property type="entry name" value="MFS_trans_sf"/>
</dbReference>
<comment type="caution">
    <text evidence="11">The sequence shown here is derived from an EMBL/GenBank/DDBJ whole genome shotgun (WGS) entry which is preliminary data.</text>
</comment>
<evidence type="ECO:0000256" key="4">
    <source>
        <dbReference type="ARBA" id="ARBA00022475"/>
    </source>
</evidence>
<sequence>MPESGPSTPGHIPTEPPRTAPPAPAPAARRAGLLVTLVLGGLTALPPLSMDMYLPALPEVTRALHAPAATVQLTLTACLAGMALGQLVVGPMSDRFGRRRPLLVGMLVYVAATAVCALAPGPELLIAFRLLQGLAGAAGIVIARAVVRDLYDGVEMARFFSTLMLISGAAPIIAPLIGGQILRVTDWRGVFHALTVVGVLLTLVVWKWLGETLPPARRHGGGVGEALRTMRGLLADRVFSGYMLAGGLAFAALFAYISASPFVVQEIYGASPQTFSLLFGVNSVGLVAVGQINGKLLVGRVSLDKVLGFGLAVITLAAGALLLMTSGALGEVGLLPVAAGLFVLMSAMGLAMPNTNAQALMRTPHAAGSASALLGTSSFLVGAVASPLVGIAGEATAVPMAVVQLVCALGAVACFLGLCRPWQPREQAEQREQDGQPRRG</sequence>
<dbReference type="Proteomes" id="UP001550378">
    <property type="component" value="Unassembled WGS sequence"/>
</dbReference>
<feature type="transmembrane region" description="Helical" evidence="9">
    <location>
        <begin position="69"/>
        <end position="89"/>
    </location>
</feature>
<evidence type="ECO:0000313" key="12">
    <source>
        <dbReference type="Proteomes" id="UP001550378"/>
    </source>
</evidence>
<dbReference type="PANTHER" id="PTHR43124">
    <property type="entry name" value="PURINE EFFLUX PUMP PBUE"/>
    <property type="match status" value="1"/>
</dbReference>
<dbReference type="RefSeq" id="WP_359654917.1">
    <property type="nucleotide sequence ID" value="NZ_JBEXZP010000064.1"/>
</dbReference>
<feature type="transmembrane region" description="Helical" evidence="9">
    <location>
        <begin position="306"/>
        <end position="326"/>
    </location>
</feature>
<feature type="transmembrane region" description="Helical" evidence="9">
    <location>
        <begin position="398"/>
        <end position="419"/>
    </location>
</feature>
<keyword evidence="12" id="KW-1185">Reference proteome</keyword>
<organism evidence="11 12">
    <name type="scientific">Streptomyces lavendulocolor</name>
    <dbReference type="NCBI Taxonomy" id="67316"/>
    <lineage>
        <taxon>Bacteria</taxon>
        <taxon>Bacillati</taxon>
        <taxon>Actinomycetota</taxon>
        <taxon>Actinomycetes</taxon>
        <taxon>Kitasatosporales</taxon>
        <taxon>Streptomycetaceae</taxon>
        <taxon>Streptomyces</taxon>
    </lineage>
</organism>
<dbReference type="NCBIfam" id="TIGR00710">
    <property type="entry name" value="efflux_Bcr_CflA"/>
    <property type="match status" value="1"/>
</dbReference>
<evidence type="ECO:0000256" key="3">
    <source>
        <dbReference type="ARBA" id="ARBA00022448"/>
    </source>
</evidence>
<keyword evidence="5 9" id="KW-0812">Transmembrane</keyword>
<dbReference type="Pfam" id="PF07690">
    <property type="entry name" value="MFS_1"/>
    <property type="match status" value="1"/>
</dbReference>
<evidence type="ECO:0000259" key="10">
    <source>
        <dbReference type="PROSITE" id="PS50850"/>
    </source>
</evidence>
<dbReference type="PANTHER" id="PTHR43124:SF3">
    <property type="entry name" value="CHLORAMPHENICOL EFFLUX PUMP RV0191"/>
    <property type="match status" value="1"/>
</dbReference>
<evidence type="ECO:0000256" key="5">
    <source>
        <dbReference type="ARBA" id="ARBA00022692"/>
    </source>
</evidence>
<feature type="transmembrane region" description="Helical" evidence="9">
    <location>
        <begin position="126"/>
        <end position="147"/>
    </location>
</feature>
<dbReference type="InterPro" id="IPR011701">
    <property type="entry name" value="MFS"/>
</dbReference>
<feature type="compositionally biased region" description="Pro residues" evidence="8">
    <location>
        <begin position="14"/>
        <end position="25"/>
    </location>
</feature>
<proteinExistence type="inferred from homology"/>
<comment type="similarity">
    <text evidence="2">Belongs to the major facilitator superfamily. Bcr/CmlA family.</text>
</comment>
<dbReference type="PROSITE" id="PS00216">
    <property type="entry name" value="SUGAR_TRANSPORT_1"/>
    <property type="match status" value="1"/>
</dbReference>
<dbReference type="Gene3D" id="1.20.1720.10">
    <property type="entry name" value="Multidrug resistance protein D"/>
    <property type="match status" value="1"/>
</dbReference>
<evidence type="ECO:0000256" key="1">
    <source>
        <dbReference type="ARBA" id="ARBA00004651"/>
    </source>
</evidence>
<keyword evidence="6 9" id="KW-1133">Transmembrane helix</keyword>
<keyword evidence="4" id="KW-1003">Cell membrane</keyword>
<feature type="domain" description="Major facilitator superfamily (MFS) profile" evidence="10">
    <location>
        <begin position="33"/>
        <end position="422"/>
    </location>
</feature>
<dbReference type="EMBL" id="JBEXZR010000032">
    <property type="protein sequence ID" value="MEU0711208.1"/>
    <property type="molecule type" value="Genomic_DNA"/>
</dbReference>
<evidence type="ECO:0000313" key="11">
    <source>
        <dbReference type="EMBL" id="MEU0711208.1"/>
    </source>
</evidence>
<evidence type="ECO:0000256" key="6">
    <source>
        <dbReference type="ARBA" id="ARBA00022989"/>
    </source>
</evidence>
<feature type="transmembrane region" description="Helical" evidence="9">
    <location>
        <begin position="332"/>
        <end position="351"/>
    </location>
</feature>
<evidence type="ECO:0000256" key="2">
    <source>
        <dbReference type="ARBA" id="ARBA00006236"/>
    </source>
</evidence>
<feature type="transmembrane region" description="Helical" evidence="9">
    <location>
        <begin position="277"/>
        <end position="294"/>
    </location>
</feature>
<feature type="transmembrane region" description="Helical" evidence="9">
    <location>
        <begin position="238"/>
        <end position="257"/>
    </location>
</feature>
<feature type="region of interest" description="Disordered" evidence="8">
    <location>
        <begin position="1"/>
        <end position="26"/>
    </location>
</feature>
<keyword evidence="7 9" id="KW-0472">Membrane</keyword>
<accession>A0ABV2WD03</accession>
<dbReference type="InterPro" id="IPR004812">
    <property type="entry name" value="Efflux_drug-R_Bcr/CmlA"/>
</dbReference>
<keyword evidence="3" id="KW-0813">Transport</keyword>